<feature type="transmembrane region" description="Helical" evidence="1">
    <location>
        <begin position="126"/>
        <end position="145"/>
    </location>
</feature>
<protein>
    <submittedName>
        <fullName evidence="2">DUF2214 family protein</fullName>
    </submittedName>
</protein>
<dbReference type="EMBL" id="CP136336">
    <property type="protein sequence ID" value="WOB08167.1"/>
    <property type="molecule type" value="Genomic_DNA"/>
</dbReference>
<dbReference type="Pfam" id="PF09980">
    <property type="entry name" value="DUF2214"/>
    <property type="match status" value="1"/>
</dbReference>
<keyword evidence="3" id="KW-1185">Reference proteome</keyword>
<gene>
    <name evidence="2" type="ORF">RXV79_25105</name>
</gene>
<accession>A0ABZ0CT51</accession>
<feature type="transmembrane region" description="Helical" evidence="1">
    <location>
        <begin position="78"/>
        <end position="98"/>
    </location>
</feature>
<organism evidence="2 3">
    <name type="scientific">Piscinibacter gummiphilus</name>
    <dbReference type="NCBI Taxonomy" id="946333"/>
    <lineage>
        <taxon>Bacteria</taxon>
        <taxon>Pseudomonadati</taxon>
        <taxon>Pseudomonadota</taxon>
        <taxon>Betaproteobacteria</taxon>
        <taxon>Burkholderiales</taxon>
        <taxon>Sphaerotilaceae</taxon>
        <taxon>Piscinibacter</taxon>
    </lineage>
</organism>
<evidence type="ECO:0000256" key="1">
    <source>
        <dbReference type="SAM" id="Phobius"/>
    </source>
</evidence>
<dbReference type="InterPro" id="IPR018706">
    <property type="entry name" value="DUF2214_membrane"/>
</dbReference>
<evidence type="ECO:0000313" key="2">
    <source>
        <dbReference type="EMBL" id="WOB08167.1"/>
    </source>
</evidence>
<reference evidence="2 3" key="1">
    <citation type="submission" date="2023-10" db="EMBL/GenBank/DDBJ databases">
        <title>Bacteria for the degradation of biodegradable plastic PBAT(Polybutylene adipate terephthalate).</title>
        <authorList>
            <person name="Weon H.-Y."/>
            <person name="Yeon J."/>
        </authorList>
    </citation>
    <scope>NUCLEOTIDE SEQUENCE [LARGE SCALE GENOMIC DNA]</scope>
    <source>
        <strain evidence="2 3">SBD 7-3</strain>
    </source>
</reference>
<feature type="transmembrane region" description="Helical" evidence="1">
    <location>
        <begin position="47"/>
        <end position="66"/>
    </location>
</feature>
<sequence>MLASSFIAFLHFVFAFGIVATLFFEWFTFSRTPTLREAQQLAAADRWYGAFAGGLLAVGLLRVFYFEKGWEFYKAMPFFHLKLTLFVAIGLLSIYPTISFARWKSSLKAGQAPQIPEAQYQRISRLLGLQMLLLVPLLLSASLMAKGLRF</sequence>
<keyword evidence="1" id="KW-1133">Transmembrane helix</keyword>
<keyword evidence="1" id="KW-0812">Transmembrane</keyword>
<feature type="transmembrane region" description="Helical" evidence="1">
    <location>
        <begin position="6"/>
        <end position="27"/>
    </location>
</feature>
<dbReference type="RefSeq" id="WP_316700860.1">
    <property type="nucleotide sequence ID" value="NZ_CP136336.1"/>
</dbReference>
<dbReference type="Proteomes" id="UP001303946">
    <property type="component" value="Chromosome"/>
</dbReference>
<evidence type="ECO:0000313" key="3">
    <source>
        <dbReference type="Proteomes" id="UP001303946"/>
    </source>
</evidence>
<name>A0ABZ0CT51_9BURK</name>
<proteinExistence type="predicted"/>
<keyword evidence="1" id="KW-0472">Membrane</keyword>